<dbReference type="WBParaSite" id="ACRNAN_scaffold12137.g24505.t1">
    <property type="protein sequence ID" value="ACRNAN_scaffold12137.g24505.t1"/>
    <property type="gene ID" value="ACRNAN_scaffold12137.g24505"/>
</dbReference>
<dbReference type="AlphaFoldDB" id="A0A914CN15"/>
<keyword evidence="1" id="KW-0732">Signal</keyword>
<dbReference type="Proteomes" id="UP000887540">
    <property type="component" value="Unplaced"/>
</dbReference>
<evidence type="ECO:0000313" key="3">
    <source>
        <dbReference type="WBParaSite" id="ACRNAN_scaffold12137.g24505.t1"/>
    </source>
</evidence>
<sequence>MGWPRRRILCVFLLLLCDFIISVDAALFNYGTGTDDQVIEYSKESSALALIQAFPYFTEGQNDVFISPNGAISFGQGLDESTPSIESQGKSAIAVLYAPASDGTIYY</sequence>
<proteinExistence type="predicted"/>
<reference evidence="3" key="1">
    <citation type="submission" date="2022-11" db="UniProtKB">
        <authorList>
            <consortium name="WormBaseParasite"/>
        </authorList>
    </citation>
    <scope>IDENTIFICATION</scope>
</reference>
<accession>A0A914CN15</accession>
<organism evidence="2 3">
    <name type="scientific">Acrobeloides nanus</name>
    <dbReference type="NCBI Taxonomy" id="290746"/>
    <lineage>
        <taxon>Eukaryota</taxon>
        <taxon>Metazoa</taxon>
        <taxon>Ecdysozoa</taxon>
        <taxon>Nematoda</taxon>
        <taxon>Chromadorea</taxon>
        <taxon>Rhabditida</taxon>
        <taxon>Tylenchina</taxon>
        <taxon>Cephalobomorpha</taxon>
        <taxon>Cephaloboidea</taxon>
        <taxon>Cephalobidae</taxon>
        <taxon>Acrobeloides</taxon>
    </lineage>
</organism>
<feature type="signal peptide" evidence="1">
    <location>
        <begin position="1"/>
        <end position="25"/>
    </location>
</feature>
<feature type="chain" id="PRO_5037587320" evidence="1">
    <location>
        <begin position="26"/>
        <end position="107"/>
    </location>
</feature>
<evidence type="ECO:0000313" key="2">
    <source>
        <dbReference type="Proteomes" id="UP000887540"/>
    </source>
</evidence>
<name>A0A914CN15_9BILA</name>
<keyword evidence="2" id="KW-1185">Reference proteome</keyword>
<evidence type="ECO:0000256" key="1">
    <source>
        <dbReference type="SAM" id="SignalP"/>
    </source>
</evidence>
<protein>
    <submittedName>
        <fullName evidence="3">Uncharacterized protein</fullName>
    </submittedName>
</protein>